<proteinExistence type="inferred from homology"/>
<dbReference type="PANTHER" id="PTHR47966:SF51">
    <property type="entry name" value="BETA-SITE APP-CLEAVING ENZYME, ISOFORM A-RELATED"/>
    <property type="match status" value="1"/>
</dbReference>
<evidence type="ECO:0000256" key="3">
    <source>
        <dbReference type="PIRSR" id="PIRSR601461-1"/>
    </source>
</evidence>
<dbReference type="Pfam" id="PF00026">
    <property type="entry name" value="Asp"/>
    <property type="match status" value="1"/>
</dbReference>
<feature type="signal peptide" evidence="5">
    <location>
        <begin position="1"/>
        <end position="18"/>
    </location>
</feature>
<protein>
    <recommendedName>
        <fullName evidence="6">Peptidase A1 domain-containing protein</fullName>
    </recommendedName>
</protein>
<dbReference type="PANTHER" id="PTHR47966">
    <property type="entry name" value="BETA-SITE APP-CLEAVING ENZYME, ISOFORM A-RELATED"/>
    <property type="match status" value="1"/>
</dbReference>
<evidence type="ECO:0000256" key="5">
    <source>
        <dbReference type="SAM" id="SignalP"/>
    </source>
</evidence>
<dbReference type="InParanoid" id="K5X2Q1"/>
<keyword evidence="5" id="KW-0732">Signal</keyword>
<evidence type="ECO:0000259" key="6">
    <source>
        <dbReference type="PROSITE" id="PS51767"/>
    </source>
</evidence>
<keyword evidence="4" id="KW-0645">Protease</keyword>
<gene>
    <name evidence="7" type="ORF">PHACADRAFT_160625</name>
</gene>
<keyword evidence="4" id="KW-0378">Hydrolase</keyword>
<dbReference type="SUPFAM" id="SSF50630">
    <property type="entry name" value="Acid proteases"/>
    <property type="match status" value="1"/>
</dbReference>
<accession>K5X2Q1</accession>
<evidence type="ECO:0000313" key="7">
    <source>
        <dbReference type="EMBL" id="EKM57087.1"/>
    </source>
</evidence>
<evidence type="ECO:0000313" key="8">
    <source>
        <dbReference type="Proteomes" id="UP000008370"/>
    </source>
</evidence>
<dbReference type="InterPro" id="IPR001461">
    <property type="entry name" value="Aspartic_peptidase_A1"/>
</dbReference>
<dbReference type="MEROPS" id="A01.019"/>
<comment type="similarity">
    <text evidence="1 4">Belongs to the peptidase A1 family.</text>
</comment>
<feature type="chain" id="PRO_5003886113" description="Peptidase A1 domain-containing protein" evidence="5">
    <location>
        <begin position="19"/>
        <end position="415"/>
    </location>
</feature>
<dbReference type="InterPro" id="IPR021109">
    <property type="entry name" value="Peptidase_aspartic_dom_sf"/>
</dbReference>
<sequence length="415" mass="43519">MLRLYTFLLLTLTLTATAYPLASISHINPITIPLARYLNLTGGAAKILENDRARANALKLGSFAKDPAAPVPVANAATSYTVQVGVGSPAQTYNLLVDTGSSNTWVGANKTKPYRPSKSSSRTPDEVAVKYGSGSFSGELWNDTVIIGSNGALTISKQGVAAAIMSTGFEGSNIDGILGIGPTDLTLGTIKDDPKKTIPTVTDTAQTDGVISSREVGVFFAPTTSSDSNNGELTFGGVNPSKFTGSLNYVDITSTSPASNYVGIDQSITYGSPSGTQILGTTSGIVDTGTTLLLIATDAFSQYKTLTNAVADKATGLLKIAPAQYDNLQSLFFTIGGETYEFTKDAQTWPRSLNEQVGGDANSIYLIVGDVGSKSGQGLDFINGMSFLERFYTVYDSDNSRFGIAKTAQTLAICN</sequence>
<evidence type="ECO:0000256" key="2">
    <source>
        <dbReference type="ARBA" id="ARBA00022750"/>
    </source>
</evidence>
<dbReference type="CDD" id="cd05471">
    <property type="entry name" value="pepsin_like"/>
    <property type="match status" value="1"/>
</dbReference>
<feature type="active site" evidence="3">
    <location>
        <position position="287"/>
    </location>
</feature>
<dbReference type="PRINTS" id="PR00792">
    <property type="entry name" value="PEPSIN"/>
</dbReference>
<dbReference type="InterPro" id="IPR001969">
    <property type="entry name" value="Aspartic_peptidase_AS"/>
</dbReference>
<dbReference type="PROSITE" id="PS00141">
    <property type="entry name" value="ASP_PROTEASE"/>
    <property type="match status" value="2"/>
</dbReference>
<dbReference type="Gene3D" id="2.40.70.10">
    <property type="entry name" value="Acid Proteases"/>
    <property type="match status" value="2"/>
</dbReference>
<keyword evidence="8" id="KW-1185">Reference proteome</keyword>
<dbReference type="InterPro" id="IPR033121">
    <property type="entry name" value="PEPTIDASE_A1"/>
</dbReference>
<dbReference type="OrthoDB" id="660550at2759"/>
<evidence type="ECO:0000256" key="1">
    <source>
        <dbReference type="ARBA" id="ARBA00007447"/>
    </source>
</evidence>
<dbReference type="Proteomes" id="UP000008370">
    <property type="component" value="Unassembled WGS sequence"/>
</dbReference>
<organism evidence="7 8">
    <name type="scientific">Phanerochaete carnosa (strain HHB-10118-sp)</name>
    <name type="common">White-rot fungus</name>
    <name type="synonym">Peniophora carnosa</name>
    <dbReference type="NCBI Taxonomy" id="650164"/>
    <lineage>
        <taxon>Eukaryota</taxon>
        <taxon>Fungi</taxon>
        <taxon>Dikarya</taxon>
        <taxon>Basidiomycota</taxon>
        <taxon>Agaricomycotina</taxon>
        <taxon>Agaricomycetes</taxon>
        <taxon>Polyporales</taxon>
        <taxon>Phanerochaetaceae</taxon>
        <taxon>Phanerochaete</taxon>
    </lineage>
</organism>
<dbReference type="PROSITE" id="PS51767">
    <property type="entry name" value="PEPTIDASE_A1"/>
    <property type="match status" value="1"/>
</dbReference>
<dbReference type="InterPro" id="IPR034164">
    <property type="entry name" value="Pepsin-like_dom"/>
</dbReference>
<dbReference type="GeneID" id="18909168"/>
<keyword evidence="2 4" id="KW-0064">Aspartyl protease</keyword>
<dbReference type="AlphaFoldDB" id="K5X2Q1"/>
<dbReference type="GO" id="GO:0004190">
    <property type="term" value="F:aspartic-type endopeptidase activity"/>
    <property type="evidence" value="ECO:0007669"/>
    <property type="project" value="UniProtKB-KW"/>
</dbReference>
<dbReference type="GO" id="GO:0006508">
    <property type="term" value="P:proteolysis"/>
    <property type="evidence" value="ECO:0007669"/>
    <property type="project" value="UniProtKB-KW"/>
</dbReference>
<feature type="active site" evidence="3">
    <location>
        <position position="98"/>
    </location>
</feature>
<evidence type="ECO:0000256" key="4">
    <source>
        <dbReference type="RuleBase" id="RU000454"/>
    </source>
</evidence>
<dbReference type="KEGG" id="pco:PHACADRAFT_160625"/>
<dbReference type="EMBL" id="JH930471">
    <property type="protein sequence ID" value="EKM57087.1"/>
    <property type="molecule type" value="Genomic_DNA"/>
</dbReference>
<name>K5X2Q1_PHACS</name>
<dbReference type="FunCoup" id="K5X2Q1">
    <property type="interactions" value="60"/>
</dbReference>
<feature type="domain" description="Peptidase A1" evidence="6">
    <location>
        <begin position="80"/>
        <end position="405"/>
    </location>
</feature>
<reference evidence="7 8" key="1">
    <citation type="journal article" date="2012" name="BMC Genomics">
        <title>Comparative genomics of the white-rot fungi, Phanerochaete carnosa and P. chrysosporium, to elucidate the genetic basis of the distinct wood types they colonize.</title>
        <authorList>
            <person name="Suzuki H."/>
            <person name="MacDonald J."/>
            <person name="Syed K."/>
            <person name="Salamov A."/>
            <person name="Hori C."/>
            <person name="Aerts A."/>
            <person name="Henrissat B."/>
            <person name="Wiebenga A."/>
            <person name="vanKuyk P.A."/>
            <person name="Barry K."/>
            <person name="Lindquist E."/>
            <person name="LaButti K."/>
            <person name="Lapidus A."/>
            <person name="Lucas S."/>
            <person name="Coutinho P."/>
            <person name="Gong Y."/>
            <person name="Samejima M."/>
            <person name="Mahadevan R."/>
            <person name="Abou-Zaid M."/>
            <person name="de Vries R.P."/>
            <person name="Igarashi K."/>
            <person name="Yadav J.S."/>
            <person name="Grigoriev I.V."/>
            <person name="Master E.R."/>
        </authorList>
    </citation>
    <scope>NUCLEOTIDE SEQUENCE [LARGE SCALE GENOMIC DNA]</scope>
    <source>
        <strain evidence="7 8">HHB-10118-sp</strain>
    </source>
</reference>
<dbReference type="HOGENOM" id="CLU_038846_0_0_1"/>
<dbReference type="RefSeq" id="XP_007394914.1">
    <property type="nucleotide sequence ID" value="XM_007394852.1"/>
</dbReference>